<dbReference type="AlphaFoldDB" id="A0A0N8PNY9"/>
<evidence type="ECO:0000256" key="2">
    <source>
        <dbReference type="ARBA" id="ARBA00022723"/>
    </source>
</evidence>
<dbReference type="PROSITE" id="PS00198">
    <property type="entry name" value="4FE4S_FER_1"/>
    <property type="match status" value="1"/>
</dbReference>
<dbReference type="GO" id="GO:0016491">
    <property type="term" value="F:oxidoreductase activity"/>
    <property type="evidence" value="ECO:0007669"/>
    <property type="project" value="UniProtKB-ARBA"/>
</dbReference>
<evidence type="ECO:0000256" key="1">
    <source>
        <dbReference type="ARBA" id="ARBA00022485"/>
    </source>
</evidence>
<keyword evidence="5" id="KW-0411">Iron-sulfur</keyword>
<protein>
    <submittedName>
        <fullName evidence="8">Glycolate oxidase</fullName>
    </submittedName>
</protein>
<dbReference type="InterPro" id="IPR017900">
    <property type="entry name" value="4Fe4S_Fe_S_CS"/>
</dbReference>
<sequence length="540" mass="57729">MTKELSNQAPVAESADSFVPQFDMNEIMNCMRCGFCLPACPTFRETGKEYASPRGRIALMKGIATGQLAIDQDFEDNMYLCLGCRACESACPAGVKYGRLVENARDAIETVKSMNASKTTDTQSDQTSVATAQGGSLQVAADAITANGAATGTLPLKHTVKRTAKESFVRNLVFRRIFLYPSRIEKMGTVLWAAQTLGLQKLADKTGLMRILPRSMAEMQKAVPKVASPAARRKRRTVVPPSGAASAAGVMQTAGGGAANRTRVASAATGVVTAGAATSVPAGASTGASMDGSIGSKTIRVGMFKGCVMDVMFFEANEATARVLSKAGCEVVFVEDQACCGALHAHSGEQWGALDLAKRNIAAFEKAGIDYVVNNAGGCGAALREYGHWFEGDPEWSERAKAFVAKLMDANELLAKLPEISFTKEVHARVTYQDSCHLRHGQGIWKQPRELIRQLPGVEYVELPGADQCCGSAGIYNITNFDLSMKILDDKMGKVVDTKANVIVTSNPGCLLQMRQGIIRAGLSDHVEAVHIMELLDRAL</sequence>
<evidence type="ECO:0000259" key="7">
    <source>
        <dbReference type="PROSITE" id="PS51379"/>
    </source>
</evidence>
<dbReference type="STRING" id="471514.AN477_15670"/>
<evidence type="ECO:0000256" key="4">
    <source>
        <dbReference type="ARBA" id="ARBA00023004"/>
    </source>
</evidence>
<dbReference type="InterPro" id="IPR004017">
    <property type="entry name" value="Cys_rich_dom"/>
</dbReference>
<accession>A0A0N8PNY9</accession>
<keyword evidence="1" id="KW-0004">4Fe-4S</keyword>
<organism evidence="8 9">
    <name type="scientific">Alicyclobacillus ferrooxydans</name>
    <dbReference type="NCBI Taxonomy" id="471514"/>
    <lineage>
        <taxon>Bacteria</taxon>
        <taxon>Bacillati</taxon>
        <taxon>Bacillota</taxon>
        <taxon>Bacilli</taxon>
        <taxon>Bacillales</taxon>
        <taxon>Alicyclobacillaceae</taxon>
        <taxon>Alicyclobacillus</taxon>
    </lineage>
</organism>
<dbReference type="InterPro" id="IPR009051">
    <property type="entry name" value="Helical_ferredxn"/>
</dbReference>
<dbReference type="PANTHER" id="PTHR32479:SF17">
    <property type="entry name" value="GLYCOLATE OXIDASE IRON-SULFUR SUBUNIT"/>
    <property type="match status" value="1"/>
</dbReference>
<feature type="region of interest" description="Disordered" evidence="6">
    <location>
        <begin position="223"/>
        <end position="244"/>
    </location>
</feature>
<dbReference type="Pfam" id="PF13183">
    <property type="entry name" value="Fer4_8"/>
    <property type="match status" value="1"/>
</dbReference>
<dbReference type="Gene3D" id="1.10.1060.10">
    <property type="entry name" value="Alpha-helical ferredoxin"/>
    <property type="match status" value="1"/>
</dbReference>
<dbReference type="PROSITE" id="PS51379">
    <property type="entry name" value="4FE4S_FER_2"/>
    <property type="match status" value="2"/>
</dbReference>
<dbReference type="GO" id="GO:0046872">
    <property type="term" value="F:metal ion binding"/>
    <property type="evidence" value="ECO:0007669"/>
    <property type="project" value="UniProtKB-KW"/>
</dbReference>
<dbReference type="PATRIC" id="fig|471514.4.peg.4816"/>
<dbReference type="GO" id="GO:0051539">
    <property type="term" value="F:4 iron, 4 sulfur cluster binding"/>
    <property type="evidence" value="ECO:0007669"/>
    <property type="project" value="UniProtKB-KW"/>
</dbReference>
<evidence type="ECO:0000256" key="6">
    <source>
        <dbReference type="SAM" id="MobiDB-lite"/>
    </source>
</evidence>
<keyword evidence="9" id="KW-1185">Reference proteome</keyword>
<keyword evidence="2" id="KW-0479">Metal-binding</keyword>
<feature type="domain" description="4Fe-4S ferredoxin-type" evidence="7">
    <location>
        <begin position="18"/>
        <end position="42"/>
    </location>
</feature>
<gene>
    <name evidence="8" type="ORF">AN477_15670</name>
</gene>
<evidence type="ECO:0000313" key="8">
    <source>
        <dbReference type="EMBL" id="KPV42853.1"/>
    </source>
</evidence>
<dbReference type="InterPro" id="IPR017896">
    <property type="entry name" value="4Fe4S_Fe-S-bd"/>
</dbReference>
<proteinExistence type="predicted"/>
<evidence type="ECO:0000256" key="5">
    <source>
        <dbReference type="ARBA" id="ARBA00023014"/>
    </source>
</evidence>
<dbReference type="Proteomes" id="UP000050482">
    <property type="component" value="Unassembled WGS sequence"/>
</dbReference>
<dbReference type="EMBL" id="LJCO01000069">
    <property type="protein sequence ID" value="KPV42853.1"/>
    <property type="molecule type" value="Genomic_DNA"/>
</dbReference>
<name>A0A0N8PNY9_9BACL</name>
<evidence type="ECO:0000313" key="9">
    <source>
        <dbReference type="Proteomes" id="UP000050482"/>
    </source>
</evidence>
<keyword evidence="3" id="KW-0677">Repeat</keyword>
<feature type="domain" description="4Fe-4S ferredoxin-type" evidence="7">
    <location>
        <begin position="72"/>
        <end position="103"/>
    </location>
</feature>
<keyword evidence="4" id="KW-0408">Iron</keyword>
<dbReference type="Pfam" id="PF02754">
    <property type="entry name" value="CCG"/>
    <property type="match status" value="2"/>
</dbReference>
<reference evidence="8 9" key="1">
    <citation type="submission" date="2015-09" db="EMBL/GenBank/DDBJ databases">
        <title>Draft genome sequence of Alicyclobacillus ferrooxydans DSM 22381.</title>
        <authorList>
            <person name="Hemp J."/>
        </authorList>
    </citation>
    <scope>NUCLEOTIDE SEQUENCE [LARGE SCALE GENOMIC DNA]</scope>
    <source>
        <strain evidence="8 9">TC-34</strain>
    </source>
</reference>
<dbReference type="SUPFAM" id="SSF46548">
    <property type="entry name" value="alpha-helical ferredoxin"/>
    <property type="match status" value="1"/>
</dbReference>
<evidence type="ECO:0000256" key="3">
    <source>
        <dbReference type="ARBA" id="ARBA00022737"/>
    </source>
</evidence>
<comment type="caution">
    <text evidence="8">The sequence shown here is derived from an EMBL/GenBank/DDBJ whole genome shotgun (WGS) entry which is preliminary data.</text>
</comment>
<dbReference type="PANTHER" id="PTHR32479">
    <property type="entry name" value="GLYCOLATE OXIDASE IRON-SULFUR SUBUNIT"/>
    <property type="match status" value="1"/>
</dbReference>